<keyword evidence="2" id="KW-0904">Protein phosphatase</keyword>
<dbReference type="GO" id="GO:0033550">
    <property type="term" value="F:MAP kinase tyrosine phosphatase activity"/>
    <property type="evidence" value="ECO:0007669"/>
    <property type="project" value="TreeGrafter"/>
</dbReference>
<dbReference type="PANTHER" id="PTHR10159">
    <property type="entry name" value="DUAL SPECIFICITY PROTEIN PHOSPHATASE"/>
    <property type="match status" value="1"/>
</dbReference>
<dbReference type="InterPro" id="IPR000387">
    <property type="entry name" value="Tyr_Pase_dom"/>
</dbReference>
<accession>A0A5B8IFQ5</accession>
<name>A0A5B8IFQ5_9VIRU</name>
<evidence type="ECO:0000259" key="3">
    <source>
        <dbReference type="PROSITE" id="PS50056"/>
    </source>
</evidence>
<evidence type="ECO:0000256" key="2">
    <source>
        <dbReference type="ARBA" id="ARBA00022912"/>
    </source>
</evidence>
<dbReference type="EMBL" id="MK250089">
    <property type="protein sequence ID" value="QDY52258.1"/>
    <property type="molecule type" value="Genomic_DNA"/>
</dbReference>
<protein>
    <submittedName>
        <fullName evidence="4">Dual specificity phosphatase, catalytic domain protein</fullName>
    </submittedName>
</protein>
<evidence type="ECO:0000313" key="4">
    <source>
        <dbReference type="EMBL" id="QDY52258.1"/>
    </source>
</evidence>
<dbReference type="InterPro" id="IPR000340">
    <property type="entry name" value="Dual-sp_phosphatase_cat-dom"/>
</dbReference>
<dbReference type="Pfam" id="PF00782">
    <property type="entry name" value="DSPc"/>
    <property type="match status" value="1"/>
</dbReference>
<dbReference type="GO" id="GO:0008330">
    <property type="term" value="F:protein tyrosine/threonine phosphatase activity"/>
    <property type="evidence" value="ECO:0007669"/>
    <property type="project" value="TreeGrafter"/>
</dbReference>
<dbReference type="PANTHER" id="PTHR10159:SF519">
    <property type="entry name" value="DUAL SPECIFICITY PROTEIN PHOSPHATASE MPK3"/>
    <property type="match status" value="1"/>
</dbReference>
<dbReference type="InterPro" id="IPR029021">
    <property type="entry name" value="Prot-tyrosine_phosphatase-like"/>
</dbReference>
<organism evidence="4">
    <name type="scientific">Mimiviridae sp. ChoanoV1</name>
    <dbReference type="NCBI Taxonomy" id="2596887"/>
    <lineage>
        <taxon>Viruses</taxon>
        <taxon>Varidnaviria</taxon>
        <taxon>Bamfordvirae</taxon>
        <taxon>Nucleocytoviricota</taxon>
        <taxon>Megaviricetes</taxon>
        <taxon>Imitervirales</taxon>
        <taxon>Schizomimiviridae</taxon>
    </lineage>
</organism>
<gene>
    <name evidence="4" type="ORF">5_55</name>
</gene>
<dbReference type="SUPFAM" id="SSF52799">
    <property type="entry name" value="(Phosphotyrosine protein) phosphatases II"/>
    <property type="match status" value="1"/>
</dbReference>
<dbReference type="InterPro" id="IPR020422">
    <property type="entry name" value="TYR_PHOSPHATASE_DUAL_dom"/>
</dbReference>
<dbReference type="SMART" id="SM00195">
    <property type="entry name" value="DSPc"/>
    <property type="match status" value="1"/>
</dbReference>
<sequence>MNLYFYLIYFIFEILKIKHYNEILPNLFIGNYYSINLQKYDLIVNCTKDLNDDFIKSKKIRIPINDNYLFKNNEILNYIHFLDIIDENLKNNKKVLVFCKFGFQRSATITLLYLILKKKLNKSEAIGLIKNQRTISFFLLNNFKHIIEKY</sequence>
<proteinExistence type="predicted"/>
<dbReference type="GO" id="GO:0017017">
    <property type="term" value="F:MAP kinase tyrosine/serine/threonine phosphatase activity"/>
    <property type="evidence" value="ECO:0007669"/>
    <property type="project" value="TreeGrafter"/>
</dbReference>
<keyword evidence="1" id="KW-0378">Hydrolase</keyword>
<feature type="domain" description="Tyrosine specific protein phosphatases" evidence="3">
    <location>
        <begin position="76"/>
        <end position="133"/>
    </location>
</feature>
<reference evidence="4" key="1">
    <citation type="submission" date="2018-11" db="EMBL/GenBank/DDBJ databases">
        <title>A distinct lineage of giant viruses engineers rhodopsin photosystems in predatory marine eukaryotes.</title>
        <authorList>
            <person name="Needham D.M."/>
            <person name="Yoshizawa S."/>
            <person name="Hosaka T."/>
            <person name="Poirier C."/>
            <person name="Choi C.-J."/>
            <person name="Hehenberger E."/>
            <person name="Irwin N.A.T."/>
            <person name="Wilken S."/>
            <person name="Yung C.-M."/>
            <person name="Bachy C."/>
            <person name="Kurihara R."/>
            <person name="Nakajima Y."/>
            <person name="Kojima K."/>
            <person name="Kimura-Someya T."/>
            <person name="Leonard G."/>
            <person name="Malmstrom R.R."/>
            <person name="Mende D."/>
            <person name="Olson D.K."/>
            <person name="Sudo Y."/>
            <person name="Sudek S."/>
            <person name="Richards T.A."/>
            <person name="DeLong E.F."/>
            <person name="Keeling P.J."/>
            <person name="Santoro A.E."/>
            <person name="Shirouzu M."/>
            <person name="Iwasaki W."/>
            <person name="Worden A.Z."/>
        </authorList>
    </citation>
    <scope>NUCLEOTIDE SEQUENCE</scope>
</reference>
<dbReference type="Gene3D" id="3.90.190.10">
    <property type="entry name" value="Protein tyrosine phosphatase superfamily"/>
    <property type="match status" value="1"/>
</dbReference>
<dbReference type="PROSITE" id="PS50056">
    <property type="entry name" value="TYR_PHOSPHATASE_2"/>
    <property type="match status" value="1"/>
</dbReference>
<evidence type="ECO:0000256" key="1">
    <source>
        <dbReference type="ARBA" id="ARBA00022801"/>
    </source>
</evidence>